<name>A0ABU6IRB4_9FLAO</name>
<keyword evidence="7" id="KW-1185">Reference proteome</keyword>
<dbReference type="InterPro" id="IPR019826">
    <property type="entry name" value="Carboxylesterase_B_AS"/>
</dbReference>
<comment type="similarity">
    <text evidence="1 3">Belongs to the type-B carboxylesterase/lipase family.</text>
</comment>
<dbReference type="EC" id="3.1.1.-" evidence="3"/>
<proteinExistence type="inferred from homology"/>
<gene>
    <name evidence="6" type="ORF">VOP03_09910</name>
</gene>
<keyword evidence="2 3" id="KW-0378">Hydrolase</keyword>
<evidence type="ECO:0000256" key="3">
    <source>
        <dbReference type="RuleBase" id="RU361235"/>
    </source>
</evidence>
<evidence type="ECO:0000313" key="7">
    <source>
        <dbReference type="Proteomes" id="UP001355298"/>
    </source>
</evidence>
<sequence>MNTRRNFIRTVGASSALMLLPGTMLPFGYSGWDIPEEWVEAEISKGKIKGMRSAGVNIFKGIPYAGKVSGDRRFRKPGPLASWTGIRDTFELGPPAIQAPRRNEPAPSEDCLFLNVWTPANDDKKRPVMFYSHGGGFVIGSGGSAGQDGANLARNFDVVVVETNHRLGMLGFMYLDEIGGPDYAGSGNMGLLDITEGLKWVNENIHVFGGDPDNVMIFGESGGGAKTSCLYAMPDASPYFNKASIESGPGVRMLTKDMAARNTELVLKEFGLTKNTWKKLLEVPTDEILKVQAKIPFVPPFQEKKHTGGLTEPTVGGFGPVVDGTVLPNHPFDPTAPNISKDKPLMVGWNEDEYTFFAWERKDTEFATLDFWGLQTRLEPQFGADTSKVIETYKKARPEASPADIFVAVSSIVMMGLGSIEIAQRKAKQAGAPVFLYNFGYKSEKLIPGTDYPMGTPHAMDISFKFNNEQPPKDGEPDQPSFFGGGRPERFIASHNMAAYWTGFAKTGIPHATDLPHWPAYNLETRPTMRIDTKCKVIHNRFSQELAMWREIGRLP</sequence>
<dbReference type="InterPro" id="IPR050309">
    <property type="entry name" value="Type-B_Carboxylest/Lipase"/>
</dbReference>
<dbReference type="SUPFAM" id="SSF53474">
    <property type="entry name" value="alpha/beta-Hydrolases"/>
    <property type="match status" value="1"/>
</dbReference>
<accession>A0ABU6IRB4</accession>
<dbReference type="Pfam" id="PF00135">
    <property type="entry name" value="COesterase"/>
    <property type="match status" value="1"/>
</dbReference>
<dbReference type="PROSITE" id="PS51318">
    <property type="entry name" value="TAT"/>
    <property type="match status" value="1"/>
</dbReference>
<dbReference type="PANTHER" id="PTHR11559">
    <property type="entry name" value="CARBOXYLESTERASE"/>
    <property type="match status" value="1"/>
</dbReference>
<evidence type="ECO:0000256" key="4">
    <source>
        <dbReference type="SAM" id="MobiDB-lite"/>
    </source>
</evidence>
<reference evidence="6 7" key="1">
    <citation type="submission" date="2024-01" db="EMBL/GenBank/DDBJ databases">
        <title>The strains designed SYSU M86414 and SYSU M84420 isolated from the marine sediment in San Sha City (Hainan Province, China).</title>
        <authorList>
            <person name="Guo D."/>
        </authorList>
    </citation>
    <scope>NUCLEOTIDE SEQUENCE [LARGE SCALE GENOMIC DNA]</scope>
    <source>
        <strain evidence="6 7">SYSU M84420</strain>
    </source>
</reference>
<dbReference type="InterPro" id="IPR019819">
    <property type="entry name" value="Carboxylesterase_B_CS"/>
</dbReference>
<evidence type="ECO:0000259" key="5">
    <source>
        <dbReference type="Pfam" id="PF00135"/>
    </source>
</evidence>
<evidence type="ECO:0000256" key="1">
    <source>
        <dbReference type="ARBA" id="ARBA00005964"/>
    </source>
</evidence>
<dbReference type="InterPro" id="IPR006311">
    <property type="entry name" value="TAT_signal"/>
</dbReference>
<dbReference type="InterPro" id="IPR002018">
    <property type="entry name" value="CarbesteraseB"/>
</dbReference>
<dbReference type="PROSITE" id="PS00941">
    <property type="entry name" value="CARBOXYLESTERASE_B_2"/>
    <property type="match status" value="1"/>
</dbReference>
<evidence type="ECO:0000313" key="6">
    <source>
        <dbReference type="EMBL" id="MEC4265663.1"/>
    </source>
</evidence>
<feature type="domain" description="Carboxylesterase type B" evidence="5">
    <location>
        <begin position="42"/>
        <end position="549"/>
    </location>
</feature>
<dbReference type="EMBL" id="JAYMGW010000007">
    <property type="protein sequence ID" value="MEC4265663.1"/>
    <property type="molecule type" value="Genomic_DNA"/>
</dbReference>
<protein>
    <recommendedName>
        <fullName evidence="3">Carboxylic ester hydrolase</fullName>
        <ecNumber evidence="3">3.1.1.-</ecNumber>
    </recommendedName>
</protein>
<dbReference type="PROSITE" id="PS00122">
    <property type="entry name" value="CARBOXYLESTERASE_B_1"/>
    <property type="match status" value="1"/>
</dbReference>
<dbReference type="Gene3D" id="3.40.50.1820">
    <property type="entry name" value="alpha/beta hydrolase"/>
    <property type="match status" value="1"/>
</dbReference>
<dbReference type="RefSeq" id="WP_326278730.1">
    <property type="nucleotide sequence ID" value="NZ_JAYKYV010000007.1"/>
</dbReference>
<dbReference type="Proteomes" id="UP001355298">
    <property type="component" value="Unassembled WGS sequence"/>
</dbReference>
<feature type="region of interest" description="Disordered" evidence="4">
    <location>
        <begin position="467"/>
        <end position="486"/>
    </location>
</feature>
<organism evidence="6 7">
    <name type="scientific">Flagellimonas halotolerans</name>
    <dbReference type="NCBI Taxonomy" id="3112164"/>
    <lineage>
        <taxon>Bacteria</taxon>
        <taxon>Pseudomonadati</taxon>
        <taxon>Bacteroidota</taxon>
        <taxon>Flavobacteriia</taxon>
        <taxon>Flavobacteriales</taxon>
        <taxon>Flavobacteriaceae</taxon>
        <taxon>Flagellimonas</taxon>
    </lineage>
</organism>
<comment type="caution">
    <text evidence="6">The sequence shown here is derived from an EMBL/GenBank/DDBJ whole genome shotgun (WGS) entry which is preliminary data.</text>
</comment>
<dbReference type="InterPro" id="IPR029058">
    <property type="entry name" value="AB_hydrolase_fold"/>
</dbReference>
<evidence type="ECO:0000256" key="2">
    <source>
        <dbReference type="ARBA" id="ARBA00022801"/>
    </source>
</evidence>